<dbReference type="CDD" id="cd01335">
    <property type="entry name" value="Radical_SAM"/>
    <property type="match status" value="1"/>
</dbReference>
<dbReference type="PROSITE" id="PS51332">
    <property type="entry name" value="B12_BINDING"/>
    <property type="match status" value="1"/>
</dbReference>
<dbReference type="SUPFAM" id="SSF102114">
    <property type="entry name" value="Radical SAM enzymes"/>
    <property type="match status" value="1"/>
</dbReference>
<feature type="domain" description="Radical SAM core" evidence="7">
    <location>
        <begin position="186"/>
        <end position="437"/>
    </location>
</feature>
<keyword evidence="4" id="KW-0408">Iron</keyword>
<dbReference type="InterPro" id="IPR007197">
    <property type="entry name" value="rSAM"/>
</dbReference>
<feature type="domain" description="B12-binding" evidence="6">
    <location>
        <begin position="1"/>
        <end position="137"/>
    </location>
</feature>
<dbReference type="SMART" id="SM00729">
    <property type="entry name" value="Elp3"/>
    <property type="match status" value="1"/>
</dbReference>
<accession>S0G7U6</accession>
<dbReference type="SFLD" id="SFLDS00029">
    <property type="entry name" value="Radical_SAM"/>
    <property type="match status" value="1"/>
</dbReference>
<dbReference type="Pfam" id="PF04055">
    <property type="entry name" value="Radical_SAM"/>
    <property type="match status" value="1"/>
</dbReference>
<keyword evidence="9" id="KW-1185">Reference proteome</keyword>
<keyword evidence="5" id="KW-0411">Iron-sulfur</keyword>
<keyword evidence="3" id="KW-0479">Metal-binding</keyword>
<dbReference type="PANTHER" id="PTHR43409">
    <property type="entry name" value="ANAEROBIC MAGNESIUM-PROTOPORPHYRIN IX MONOMETHYL ESTER CYCLASE-RELATED"/>
    <property type="match status" value="1"/>
</dbReference>
<dbReference type="SFLD" id="SFLDG01082">
    <property type="entry name" value="B12-binding_domain_containing"/>
    <property type="match status" value="1"/>
</dbReference>
<evidence type="ECO:0000256" key="3">
    <source>
        <dbReference type="ARBA" id="ARBA00022723"/>
    </source>
</evidence>
<evidence type="ECO:0000256" key="1">
    <source>
        <dbReference type="ARBA" id="ARBA00001966"/>
    </source>
</evidence>
<evidence type="ECO:0000256" key="2">
    <source>
        <dbReference type="ARBA" id="ARBA00022691"/>
    </source>
</evidence>
<dbReference type="Gene3D" id="3.80.30.20">
    <property type="entry name" value="tm_1862 like domain"/>
    <property type="match status" value="1"/>
</dbReference>
<dbReference type="Proteomes" id="UP000014216">
    <property type="component" value="Unassembled WGS sequence"/>
</dbReference>
<evidence type="ECO:0000313" key="9">
    <source>
        <dbReference type="Proteomes" id="UP000014216"/>
    </source>
</evidence>
<protein>
    <submittedName>
        <fullName evidence="8">Radical SAM domain-containing protein</fullName>
    </submittedName>
</protein>
<dbReference type="RefSeq" id="WP_006963844.1">
    <property type="nucleotide sequence ID" value="NZ_APJX01000001.1"/>
</dbReference>
<dbReference type="GO" id="GO:0031419">
    <property type="term" value="F:cobalamin binding"/>
    <property type="evidence" value="ECO:0007669"/>
    <property type="project" value="InterPro"/>
</dbReference>
<dbReference type="OrthoDB" id="9804952at2"/>
<name>S0G7U6_9BACT</name>
<keyword evidence="2" id="KW-0949">S-adenosyl-L-methionine</keyword>
<dbReference type="InterPro" id="IPR006158">
    <property type="entry name" value="Cobalamin-bd"/>
</dbReference>
<evidence type="ECO:0000256" key="5">
    <source>
        <dbReference type="ARBA" id="ARBA00023014"/>
    </source>
</evidence>
<comment type="cofactor">
    <cofactor evidence="1">
        <name>[4Fe-4S] cluster</name>
        <dbReference type="ChEBI" id="CHEBI:49883"/>
    </cofactor>
</comment>
<dbReference type="InterPro" id="IPR006638">
    <property type="entry name" value="Elp3/MiaA/NifB-like_rSAM"/>
</dbReference>
<organism evidence="8 9">
    <name type="scientific">Desulfotignum phosphitoxidans DSM 13687</name>
    <dbReference type="NCBI Taxonomy" id="1286635"/>
    <lineage>
        <taxon>Bacteria</taxon>
        <taxon>Pseudomonadati</taxon>
        <taxon>Thermodesulfobacteriota</taxon>
        <taxon>Desulfobacteria</taxon>
        <taxon>Desulfobacterales</taxon>
        <taxon>Desulfobacteraceae</taxon>
        <taxon>Desulfotignum</taxon>
    </lineage>
</organism>
<sequence length="484" mass="55926">MKHAVLINNAHIENFSVRHLGAYLRSRGFRVSIIHYESRKESVFEPMPVRALEMLADFCKEVDLVGITLLTTHLVPRCRQITRYLKDRITAPVIWGGPPVIADPVQFLDEADLVCAGEGEAVMEQLLNRVPFHQIPGLGYAAADGRARVNDLPPMLEVNDLPIPRVDLENGYVLTESGLVPMKDTVPDTLSTYSVLMVRGCPYQCAYCLNSRLRQVFEGKGPYVRKIEVGRVMEELVWAKTHIPHLRRIIIDDDDFFLNSEDRMARFLDRYMKEIGLPVFYIQANTRQITEKKLDILVNSGLDLRYLKIGLQSGSQRISKEIFHRPLDRQAYLKKLEMVMKRNIRVMIDVISDNPYDTLADKYAVLMFYLDILKRIPDPSIERPVKIYDHKLMYYPGTPLYEKVLKDGHIRADYVNQVLLKRSTLRLHEEDRDHDALMVALFNTAANRKPFHRTAHLLLRVLAVPPVFRAAVRYRLAKVLNRWI</sequence>
<evidence type="ECO:0000256" key="4">
    <source>
        <dbReference type="ARBA" id="ARBA00023004"/>
    </source>
</evidence>
<evidence type="ECO:0000313" key="8">
    <source>
        <dbReference type="EMBL" id="EMS81176.1"/>
    </source>
</evidence>
<gene>
    <name evidence="8" type="ORF">Dpo_1c03150</name>
</gene>
<dbReference type="GO" id="GO:0051536">
    <property type="term" value="F:iron-sulfur cluster binding"/>
    <property type="evidence" value="ECO:0007669"/>
    <property type="project" value="UniProtKB-KW"/>
</dbReference>
<dbReference type="GO" id="GO:0046872">
    <property type="term" value="F:metal ion binding"/>
    <property type="evidence" value="ECO:0007669"/>
    <property type="project" value="UniProtKB-KW"/>
</dbReference>
<dbReference type="PROSITE" id="PS51918">
    <property type="entry name" value="RADICAL_SAM"/>
    <property type="match status" value="1"/>
</dbReference>
<dbReference type="GO" id="GO:0003824">
    <property type="term" value="F:catalytic activity"/>
    <property type="evidence" value="ECO:0007669"/>
    <property type="project" value="InterPro"/>
</dbReference>
<dbReference type="InterPro" id="IPR058240">
    <property type="entry name" value="rSAM_sf"/>
</dbReference>
<evidence type="ECO:0000259" key="7">
    <source>
        <dbReference type="PROSITE" id="PS51918"/>
    </source>
</evidence>
<dbReference type="InterPro" id="IPR051198">
    <property type="entry name" value="BchE-like"/>
</dbReference>
<dbReference type="Pfam" id="PF02310">
    <property type="entry name" value="B12-binding"/>
    <property type="match status" value="1"/>
</dbReference>
<reference evidence="8 9" key="1">
    <citation type="journal article" date="2013" name="Genome Announc.">
        <title>Draft Genome Sequence of Desulfotignum phosphitoxidans DSM 13687 Strain FiPS-3.</title>
        <authorList>
            <person name="Poehlein A."/>
            <person name="Daniel R."/>
            <person name="Simeonova D.D."/>
        </authorList>
    </citation>
    <scope>NUCLEOTIDE SEQUENCE [LARGE SCALE GENOMIC DNA]</scope>
    <source>
        <strain evidence="8 9">DSM 13687</strain>
    </source>
</reference>
<proteinExistence type="predicted"/>
<dbReference type="InterPro" id="IPR023404">
    <property type="entry name" value="rSAM_horseshoe"/>
</dbReference>
<evidence type="ECO:0000259" key="6">
    <source>
        <dbReference type="PROSITE" id="PS51332"/>
    </source>
</evidence>
<dbReference type="EMBL" id="APJX01000001">
    <property type="protein sequence ID" value="EMS81176.1"/>
    <property type="molecule type" value="Genomic_DNA"/>
</dbReference>
<dbReference type="AlphaFoldDB" id="S0G7U6"/>
<comment type="caution">
    <text evidence="8">The sequence shown here is derived from an EMBL/GenBank/DDBJ whole genome shotgun (WGS) entry which is preliminary data.</text>
</comment>
<dbReference type="Gene3D" id="3.40.50.280">
    <property type="entry name" value="Cobalamin-binding domain"/>
    <property type="match status" value="1"/>
</dbReference>